<keyword evidence="3" id="KW-1185">Reference proteome</keyword>
<reference evidence="3" key="1">
    <citation type="journal article" date="2019" name="Int. J. Syst. Evol. Microbiol.">
        <title>The Global Catalogue of Microorganisms (GCM) 10K type strain sequencing project: providing services to taxonomists for standard genome sequencing and annotation.</title>
        <authorList>
            <consortium name="The Broad Institute Genomics Platform"/>
            <consortium name="The Broad Institute Genome Sequencing Center for Infectious Disease"/>
            <person name="Wu L."/>
            <person name="Ma J."/>
        </authorList>
    </citation>
    <scope>NUCLEOTIDE SEQUENCE [LARGE SCALE GENOMIC DNA]</scope>
    <source>
        <strain evidence="3">CCTCC AB 2017081</strain>
    </source>
</reference>
<evidence type="ECO:0000313" key="2">
    <source>
        <dbReference type="EMBL" id="MFC3835253.1"/>
    </source>
</evidence>
<organism evidence="2 3">
    <name type="scientific">Deinococcus rufus</name>
    <dbReference type="NCBI Taxonomy" id="2136097"/>
    <lineage>
        <taxon>Bacteria</taxon>
        <taxon>Thermotogati</taxon>
        <taxon>Deinococcota</taxon>
        <taxon>Deinococci</taxon>
        <taxon>Deinococcales</taxon>
        <taxon>Deinococcaceae</taxon>
        <taxon>Deinococcus</taxon>
    </lineage>
</organism>
<feature type="transmembrane region" description="Helical" evidence="1">
    <location>
        <begin position="86"/>
        <end position="110"/>
    </location>
</feature>
<feature type="transmembrane region" description="Helical" evidence="1">
    <location>
        <begin position="116"/>
        <end position="136"/>
    </location>
</feature>
<dbReference type="RefSeq" id="WP_322471893.1">
    <property type="nucleotide sequence ID" value="NZ_JBHRZG010000024.1"/>
</dbReference>
<dbReference type="Proteomes" id="UP001595803">
    <property type="component" value="Unassembled WGS sequence"/>
</dbReference>
<comment type="caution">
    <text evidence="2">The sequence shown here is derived from an EMBL/GenBank/DDBJ whole genome shotgun (WGS) entry which is preliminary data.</text>
</comment>
<feature type="transmembrane region" description="Helical" evidence="1">
    <location>
        <begin position="27"/>
        <end position="49"/>
    </location>
</feature>
<gene>
    <name evidence="2" type="ORF">ACFOSB_20525</name>
</gene>
<name>A0ABV7ZCY4_9DEIO</name>
<accession>A0ABV7ZCY4</accession>
<proteinExistence type="predicted"/>
<keyword evidence="1" id="KW-0472">Membrane</keyword>
<evidence type="ECO:0000313" key="3">
    <source>
        <dbReference type="Proteomes" id="UP001595803"/>
    </source>
</evidence>
<keyword evidence="1" id="KW-1133">Transmembrane helix</keyword>
<keyword evidence="1" id="KW-0812">Transmembrane</keyword>
<evidence type="ECO:0000256" key="1">
    <source>
        <dbReference type="SAM" id="Phobius"/>
    </source>
</evidence>
<sequence>MNAARSPDAPSTPEDDRWGVPAAAGRWPTLAVLVALYAVSITPFVGSLLRGQATNVGSSVLTACASALLLGLVWRGHVWAWRFTVGLSMVAGLLVFVVGMLAATAGPAGWVVSGAGLSYLLLGTALVGTPVIRAFLDSRWSARRGRRS</sequence>
<feature type="transmembrane region" description="Helical" evidence="1">
    <location>
        <begin position="55"/>
        <end position="74"/>
    </location>
</feature>
<protein>
    <submittedName>
        <fullName evidence="2">Uncharacterized protein</fullName>
    </submittedName>
</protein>
<dbReference type="EMBL" id="JBHRZG010000024">
    <property type="protein sequence ID" value="MFC3835253.1"/>
    <property type="molecule type" value="Genomic_DNA"/>
</dbReference>